<keyword evidence="2" id="KW-1185">Reference proteome</keyword>
<sequence length="99" mass="11718">MQKKYSRDTITILIRKGLQDCPPLYQHERRSSVKRPPQRLTFHQRPMVKQSIQEMLYNGVIELSSSAWFSPIVIVKKKDGRFRFCVDYCRLNSVPFKDG</sequence>
<dbReference type="OrthoDB" id="5874853at2759"/>
<evidence type="ECO:0000313" key="2">
    <source>
        <dbReference type="Proteomes" id="UP000054843"/>
    </source>
</evidence>
<name>A0A0V1N3G0_9BILA</name>
<dbReference type="SUPFAM" id="SSF56672">
    <property type="entry name" value="DNA/RNA polymerases"/>
    <property type="match status" value="1"/>
</dbReference>
<proteinExistence type="predicted"/>
<evidence type="ECO:0000313" key="1">
    <source>
        <dbReference type="EMBL" id="KRZ78490.1"/>
    </source>
</evidence>
<dbReference type="InterPro" id="IPR043502">
    <property type="entry name" value="DNA/RNA_pol_sf"/>
</dbReference>
<dbReference type="PANTHER" id="PTHR24559:SF444">
    <property type="entry name" value="REVERSE TRANSCRIPTASE DOMAIN-CONTAINING PROTEIN"/>
    <property type="match status" value="1"/>
</dbReference>
<gene>
    <name evidence="1" type="primary">TY3B-G</name>
    <name evidence="1" type="ORF">T10_3149</name>
</gene>
<comment type="caution">
    <text evidence="1">The sequence shown here is derived from an EMBL/GenBank/DDBJ whole genome shotgun (WGS) entry which is preliminary data.</text>
</comment>
<dbReference type="STRING" id="268474.A0A0V1N3G0"/>
<dbReference type="Proteomes" id="UP000054843">
    <property type="component" value="Unassembled WGS sequence"/>
</dbReference>
<protein>
    <submittedName>
        <fullName evidence="1">Transposon Ty3-G Gag-Pol polyprotein</fullName>
    </submittedName>
</protein>
<dbReference type="PANTHER" id="PTHR24559">
    <property type="entry name" value="TRANSPOSON TY3-I GAG-POL POLYPROTEIN"/>
    <property type="match status" value="1"/>
</dbReference>
<accession>A0A0V1N3G0</accession>
<organism evidence="1 2">
    <name type="scientific">Trichinella papuae</name>
    <dbReference type="NCBI Taxonomy" id="268474"/>
    <lineage>
        <taxon>Eukaryota</taxon>
        <taxon>Metazoa</taxon>
        <taxon>Ecdysozoa</taxon>
        <taxon>Nematoda</taxon>
        <taxon>Enoplea</taxon>
        <taxon>Dorylaimia</taxon>
        <taxon>Trichinellida</taxon>
        <taxon>Trichinellidae</taxon>
        <taxon>Trichinella</taxon>
    </lineage>
</organism>
<dbReference type="EMBL" id="JYDO01000012">
    <property type="protein sequence ID" value="KRZ78490.1"/>
    <property type="molecule type" value="Genomic_DNA"/>
</dbReference>
<dbReference type="InterPro" id="IPR053134">
    <property type="entry name" value="RNA-dir_DNA_polymerase"/>
</dbReference>
<reference evidence="1 2" key="1">
    <citation type="submission" date="2015-01" db="EMBL/GenBank/DDBJ databases">
        <title>Evolution of Trichinella species and genotypes.</title>
        <authorList>
            <person name="Korhonen P.K."/>
            <person name="Edoardo P."/>
            <person name="Giuseppe L.R."/>
            <person name="Gasser R.B."/>
        </authorList>
    </citation>
    <scope>NUCLEOTIDE SEQUENCE [LARGE SCALE GENOMIC DNA]</scope>
    <source>
        <strain evidence="1">ISS1980</strain>
    </source>
</reference>
<dbReference type="AlphaFoldDB" id="A0A0V1N3G0"/>
<dbReference type="Gene3D" id="3.10.10.10">
    <property type="entry name" value="HIV Type 1 Reverse Transcriptase, subunit A, domain 1"/>
    <property type="match status" value="1"/>
</dbReference>